<dbReference type="Pfam" id="PF00724">
    <property type="entry name" value="Oxidored_FMN"/>
    <property type="match status" value="1"/>
</dbReference>
<dbReference type="InterPro" id="IPR001155">
    <property type="entry name" value="OxRdtase_FMN_N"/>
</dbReference>
<sequence>MSVLFEPLQAGVLRLPNRIIMAPLTRSRAGTERVPNALMAEYYAQRANAGLIISEATSVSAQGVGYYGTPGIWSDEQVEGWKLVTKAVHDAGGRMVSQLWHVGRVSDPEFHGGELPVAPSAIAPAGNVSLLRPVRPYAVPRALETDEIPGIIEDFRRGAENAKRAGFDGVDVHGANGYLLDQFLQDKSNHRTDRYGGSIENRARLMLEIVDVAISVWGPDRVAAHIRPRGDDHDLGDSNPRALFTYLAAELKKRGIAFLFVIEREGPDSLLGEIKQAFGGVVIANQGMSKADAERLIREGKADAVAFGRNYIASPDLADRFASDAPLNQPDPSTFYTAGPKGYTDYPTLETVD</sequence>
<dbReference type="InterPro" id="IPR013785">
    <property type="entry name" value="Aldolase_TIM"/>
</dbReference>
<accession>A0ABW0PSN5</accession>
<dbReference type="RefSeq" id="WP_266342376.1">
    <property type="nucleotide sequence ID" value="NZ_JAPKNH010000001.1"/>
</dbReference>
<feature type="domain" description="NADH:flavin oxidoreductase/NADH oxidase N-terminal" evidence="2">
    <location>
        <begin position="4"/>
        <end position="327"/>
    </location>
</feature>
<gene>
    <name evidence="3" type="ORF">ACFPP9_06265</name>
</gene>
<dbReference type="Proteomes" id="UP001596150">
    <property type="component" value="Unassembled WGS sequence"/>
</dbReference>
<dbReference type="PANTHER" id="PTHR22893:SF98">
    <property type="entry name" value="OXIDOREDUCTASE"/>
    <property type="match status" value="1"/>
</dbReference>
<evidence type="ECO:0000313" key="3">
    <source>
        <dbReference type="EMBL" id="MFC5515368.1"/>
    </source>
</evidence>
<reference evidence="4" key="1">
    <citation type="journal article" date="2019" name="Int. J. Syst. Evol. Microbiol.">
        <title>The Global Catalogue of Microorganisms (GCM) 10K type strain sequencing project: providing services to taxonomists for standard genome sequencing and annotation.</title>
        <authorList>
            <consortium name="The Broad Institute Genomics Platform"/>
            <consortium name="The Broad Institute Genome Sequencing Center for Infectious Disease"/>
            <person name="Wu L."/>
            <person name="Ma J."/>
        </authorList>
    </citation>
    <scope>NUCLEOTIDE SEQUENCE [LARGE SCALE GENOMIC DNA]</scope>
    <source>
        <strain evidence="4">KACC 12633</strain>
    </source>
</reference>
<organism evidence="3 4">
    <name type="scientific">Kaistia terrae</name>
    <dbReference type="NCBI Taxonomy" id="537017"/>
    <lineage>
        <taxon>Bacteria</taxon>
        <taxon>Pseudomonadati</taxon>
        <taxon>Pseudomonadota</taxon>
        <taxon>Alphaproteobacteria</taxon>
        <taxon>Hyphomicrobiales</taxon>
        <taxon>Kaistiaceae</taxon>
        <taxon>Kaistia</taxon>
    </lineage>
</organism>
<dbReference type="SUPFAM" id="SSF51395">
    <property type="entry name" value="FMN-linked oxidoreductases"/>
    <property type="match status" value="1"/>
</dbReference>
<dbReference type="InterPro" id="IPR045247">
    <property type="entry name" value="Oye-like"/>
</dbReference>
<dbReference type="Gene3D" id="3.20.20.70">
    <property type="entry name" value="Aldolase class I"/>
    <property type="match status" value="1"/>
</dbReference>
<evidence type="ECO:0000259" key="2">
    <source>
        <dbReference type="Pfam" id="PF00724"/>
    </source>
</evidence>
<comment type="caution">
    <text evidence="3">The sequence shown here is derived from an EMBL/GenBank/DDBJ whole genome shotgun (WGS) entry which is preliminary data.</text>
</comment>
<dbReference type="PANTHER" id="PTHR22893">
    <property type="entry name" value="NADH OXIDOREDUCTASE-RELATED"/>
    <property type="match status" value="1"/>
</dbReference>
<protein>
    <submittedName>
        <fullName evidence="3">Alkene reductase</fullName>
    </submittedName>
</protein>
<dbReference type="CDD" id="cd02933">
    <property type="entry name" value="OYE_like_FMN"/>
    <property type="match status" value="1"/>
</dbReference>
<evidence type="ECO:0000256" key="1">
    <source>
        <dbReference type="SAM" id="MobiDB-lite"/>
    </source>
</evidence>
<proteinExistence type="predicted"/>
<feature type="region of interest" description="Disordered" evidence="1">
    <location>
        <begin position="322"/>
        <end position="353"/>
    </location>
</feature>
<keyword evidence="4" id="KW-1185">Reference proteome</keyword>
<name>A0ABW0PSN5_9HYPH</name>
<evidence type="ECO:0000313" key="4">
    <source>
        <dbReference type="Proteomes" id="UP001596150"/>
    </source>
</evidence>
<dbReference type="EMBL" id="JBHSML010000003">
    <property type="protein sequence ID" value="MFC5515368.1"/>
    <property type="molecule type" value="Genomic_DNA"/>
</dbReference>